<dbReference type="InterPro" id="IPR023198">
    <property type="entry name" value="PGP-like_dom2"/>
</dbReference>
<evidence type="ECO:0000256" key="4">
    <source>
        <dbReference type="ARBA" id="ARBA00022842"/>
    </source>
</evidence>
<organism evidence="5 6">
    <name type="scientific">Albidovulum sediminicola</name>
    <dbReference type="NCBI Taxonomy" id="2984331"/>
    <lineage>
        <taxon>Bacteria</taxon>
        <taxon>Pseudomonadati</taxon>
        <taxon>Pseudomonadota</taxon>
        <taxon>Alphaproteobacteria</taxon>
        <taxon>Rhodobacterales</taxon>
        <taxon>Paracoccaceae</taxon>
        <taxon>Albidovulum</taxon>
    </lineage>
</organism>
<dbReference type="NCBIfam" id="TIGR01509">
    <property type="entry name" value="HAD-SF-IA-v3"/>
    <property type="match status" value="1"/>
</dbReference>
<dbReference type="SFLD" id="SFLDS00003">
    <property type="entry name" value="Haloacid_Dehalogenase"/>
    <property type="match status" value="1"/>
</dbReference>
<comment type="caution">
    <text evidence="5">The sequence shown here is derived from an EMBL/GenBank/DDBJ whole genome shotgun (WGS) entry which is preliminary data.</text>
</comment>
<dbReference type="Gene3D" id="1.10.150.240">
    <property type="entry name" value="Putative phosphatase, domain 2"/>
    <property type="match status" value="1"/>
</dbReference>
<evidence type="ECO:0000313" key="6">
    <source>
        <dbReference type="Proteomes" id="UP001652503"/>
    </source>
</evidence>
<dbReference type="InterPro" id="IPR006439">
    <property type="entry name" value="HAD-SF_hydro_IA"/>
</dbReference>
<comment type="cofactor">
    <cofactor evidence="1">
        <name>Mg(2+)</name>
        <dbReference type="ChEBI" id="CHEBI:18420"/>
    </cofactor>
</comment>
<gene>
    <name evidence="5" type="ORF">OE647_05095</name>
</gene>
<keyword evidence="6" id="KW-1185">Reference proteome</keyword>
<dbReference type="RefSeq" id="WP_263720587.1">
    <property type="nucleotide sequence ID" value="NZ_JAOWLA010000003.1"/>
</dbReference>
<dbReference type="Proteomes" id="UP001652503">
    <property type="component" value="Unassembled WGS sequence"/>
</dbReference>
<dbReference type="EMBL" id="JAOWLA010000003">
    <property type="protein sequence ID" value="MCV2864117.1"/>
    <property type="molecule type" value="Genomic_DNA"/>
</dbReference>
<dbReference type="InterPro" id="IPR051600">
    <property type="entry name" value="Beta-PGM-like"/>
</dbReference>
<dbReference type="InterPro" id="IPR036412">
    <property type="entry name" value="HAD-like_sf"/>
</dbReference>
<proteinExistence type="inferred from homology"/>
<evidence type="ECO:0000256" key="2">
    <source>
        <dbReference type="ARBA" id="ARBA00006171"/>
    </source>
</evidence>
<keyword evidence="4" id="KW-0460">Magnesium</keyword>
<comment type="similarity">
    <text evidence="2">Belongs to the HAD-like hydrolase superfamily. CbbY/CbbZ/Gph/YieH family.</text>
</comment>
<evidence type="ECO:0000256" key="1">
    <source>
        <dbReference type="ARBA" id="ARBA00001946"/>
    </source>
</evidence>
<dbReference type="Pfam" id="PF00702">
    <property type="entry name" value="Hydrolase"/>
    <property type="match status" value="1"/>
</dbReference>
<sequence>MRPAAVLFDCDGVIVDSEPLTDRIIAANLTRHGLPMAPDEVKTLFRGGTMASVAETARTRGAGIGENWIDDIYAEIFQGLATGTPLIAGIEAAFDALDAAGVAYAVGSNGPHRKMAVTLGQHPHLHRRLAGRIFSREDVARPKPAPDLYLHAASCIGAEPARCVVIEDSATGARAARSAGMACLGYAPLGDGASLAEAGARPFRDMAELPALLGL</sequence>
<dbReference type="Gene3D" id="3.40.50.1000">
    <property type="entry name" value="HAD superfamily/HAD-like"/>
    <property type="match status" value="1"/>
</dbReference>
<evidence type="ECO:0000256" key="3">
    <source>
        <dbReference type="ARBA" id="ARBA00022723"/>
    </source>
</evidence>
<dbReference type="SUPFAM" id="SSF56784">
    <property type="entry name" value="HAD-like"/>
    <property type="match status" value="1"/>
</dbReference>
<dbReference type="InterPro" id="IPR023214">
    <property type="entry name" value="HAD_sf"/>
</dbReference>
<reference evidence="5 6" key="1">
    <citation type="submission" date="2022-10" db="EMBL/GenBank/DDBJ databases">
        <title>Defluviimonas sp. nov., isolated from ocean surface water.</title>
        <authorList>
            <person name="He W."/>
            <person name="Wang L."/>
            <person name="Zhang D.-F."/>
        </authorList>
    </citation>
    <scope>NUCLEOTIDE SEQUENCE [LARGE SCALE GENOMIC DNA]</scope>
    <source>
        <strain evidence="5 6">WL0075</strain>
    </source>
</reference>
<name>A0ABT2YZ26_9RHOB</name>
<evidence type="ECO:0000313" key="5">
    <source>
        <dbReference type="EMBL" id="MCV2864117.1"/>
    </source>
</evidence>
<dbReference type="PANTHER" id="PTHR46193:SF10">
    <property type="entry name" value="6-PHOSPHOGLUCONATE PHOSPHATASE"/>
    <property type="match status" value="1"/>
</dbReference>
<dbReference type="PANTHER" id="PTHR46193">
    <property type="entry name" value="6-PHOSPHOGLUCONATE PHOSPHATASE"/>
    <property type="match status" value="1"/>
</dbReference>
<keyword evidence="3" id="KW-0479">Metal-binding</keyword>
<dbReference type="SFLD" id="SFLDG01129">
    <property type="entry name" value="C1.5:_HAD__Beta-PGM__Phosphata"/>
    <property type="match status" value="1"/>
</dbReference>
<protein>
    <submittedName>
        <fullName evidence="5">HAD family phosphatase</fullName>
    </submittedName>
</protein>
<accession>A0ABT2YZ26</accession>